<name>A0AC60NVX8_IXOPE</name>
<organism evidence="1 2">
    <name type="scientific">Ixodes persulcatus</name>
    <name type="common">Taiga tick</name>
    <dbReference type="NCBI Taxonomy" id="34615"/>
    <lineage>
        <taxon>Eukaryota</taxon>
        <taxon>Metazoa</taxon>
        <taxon>Ecdysozoa</taxon>
        <taxon>Arthropoda</taxon>
        <taxon>Chelicerata</taxon>
        <taxon>Arachnida</taxon>
        <taxon>Acari</taxon>
        <taxon>Parasitiformes</taxon>
        <taxon>Ixodida</taxon>
        <taxon>Ixodoidea</taxon>
        <taxon>Ixodidae</taxon>
        <taxon>Ixodinae</taxon>
        <taxon>Ixodes</taxon>
    </lineage>
</organism>
<comment type="caution">
    <text evidence="1">The sequence shown here is derived from an EMBL/GenBank/DDBJ whole genome shotgun (WGS) entry which is preliminary data.</text>
</comment>
<evidence type="ECO:0000313" key="2">
    <source>
        <dbReference type="Proteomes" id="UP000805193"/>
    </source>
</evidence>
<accession>A0AC60NVX8</accession>
<sequence>MLEIQAYGLGSSPFLLCGNFRSLMLAVSSSCDRAERPHNAGEFYSTSPFISGTTVHYVCDPGYEILGPQRRTCHQNGSWIPLGLPFCVTDVAKGKKVRSVSSSDTEAERTLNCSDTDSKTTHSWYVDLDSRYRVLVLSLDFERSNNEQIDMELTVGDSIGDSDRNSICSKYRGTYRTGQTVYFLCPEPLIGRYVIALLRSPTPFQLPFCFVHVMSDQAPPIEESTTTAVSTTLPLDDLQGTTSWFAARVVGFSAGAGGVSVLLALGIVLAVHKLRRWYRHKQSATLFDTPTVFKPYVMDPVVLVSEGTTPGLTWYVSTSNKRRIGHNQVLPPIYRNEQGAIICVPVKEKAAKQVEVFRESEML</sequence>
<dbReference type="EMBL" id="JABSTQ010011448">
    <property type="protein sequence ID" value="KAG0411264.1"/>
    <property type="molecule type" value="Genomic_DNA"/>
</dbReference>
<protein>
    <submittedName>
        <fullName evidence="1">Uncharacterized protein</fullName>
    </submittedName>
</protein>
<reference evidence="1 2" key="1">
    <citation type="journal article" date="2020" name="Cell">
        <title>Large-Scale Comparative Analyses of Tick Genomes Elucidate Their Genetic Diversity and Vector Capacities.</title>
        <authorList>
            <consortium name="Tick Genome and Microbiome Consortium (TIGMIC)"/>
            <person name="Jia N."/>
            <person name="Wang J."/>
            <person name="Shi W."/>
            <person name="Du L."/>
            <person name="Sun Y."/>
            <person name="Zhan W."/>
            <person name="Jiang J.F."/>
            <person name="Wang Q."/>
            <person name="Zhang B."/>
            <person name="Ji P."/>
            <person name="Bell-Sakyi L."/>
            <person name="Cui X.M."/>
            <person name="Yuan T.T."/>
            <person name="Jiang B.G."/>
            <person name="Yang W.F."/>
            <person name="Lam T.T."/>
            <person name="Chang Q.C."/>
            <person name="Ding S.J."/>
            <person name="Wang X.J."/>
            <person name="Zhu J.G."/>
            <person name="Ruan X.D."/>
            <person name="Zhao L."/>
            <person name="Wei J.T."/>
            <person name="Ye R.Z."/>
            <person name="Que T.C."/>
            <person name="Du C.H."/>
            <person name="Zhou Y.H."/>
            <person name="Cheng J.X."/>
            <person name="Dai P.F."/>
            <person name="Guo W.B."/>
            <person name="Han X.H."/>
            <person name="Huang E.J."/>
            <person name="Li L.F."/>
            <person name="Wei W."/>
            <person name="Gao Y.C."/>
            <person name="Liu J.Z."/>
            <person name="Shao H.Z."/>
            <person name="Wang X."/>
            <person name="Wang C.C."/>
            <person name="Yang T.C."/>
            <person name="Huo Q.B."/>
            <person name="Li W."/>
            <person name="Chen H.Y."/>
            <person name="Chen S.E."/>
            <person name="Zhou L.G."/>
            <person name="Ni X.B."/>
            <person name="Tian J.H."/>
            <person name="Sheng Y."/>
            <person name="Liu T."/>
            <person name="Pan Y.S."/>
            <person name="Xia L.Y."/>
            <person name="Li J."/>
            <person name="Zhao F."/>
            <person name="Cao W.C."/>
        </authorList>
    </citation>
    <scope>NUCLEOTIDE SEQUENCE [LARGE SCALE GENOMIC DNA]</scope>
    <source>
        <strain evidence="1">Iper-2018</strain>
    </source>
</reference>
<keyword evidence="2" id="KW-1185">Reference proteome</keyword>
<proteinExistence type="predicted"/>
<dbReference type="Proteomes" id="UP000805193">
    <property type="component" value="Unassembled WGS sequence"/>
</dbReference>
<gene>
    <name evidence="1" type="ORF">HPB47_011616</name>
</gene>
<evidence type="ECO:0000313" key="1">
    <source>
        <dbReference type="EMBL" id="KAG0411264.1"/>
    </source>
</evidence>